<name>A0A6P0UNF6_9FLAO</name>
<evidence type="ECO:0000313" key="3">
    <source>
        <dbReference type="Proteomes" id="UP000468581"/>
    </source>
</evidence>
<dbReference type="PANTHER" id="PTHR43135">
    <property type="entry name" value="ALPHA-D-RIBOSE 1-METHYLPHOSPHONATE 5-TRIPHOSPHATE DIPHOSPHATASE"/>
    <property type="match status" value="1"/>
</dbReference>
<comment type="caution">
    <text evidence="2">The sequence shown here is derived from an EMBL/GenBank/DDBJ whole genome shotgun (WGS) entry which is preliminary data.</text>
</comment>
<dbReference type="InterPro" id="IPR051781">
    <property type="entry name" value="Metallo-dep_Hydrolase"/>
</dbReference>
<dbReference type="SUPFAM" id="SSF51338">
    <property type="entry name" value="Composite domain of metallo-dependent hydrolases"/>
    <property type="match status" value="1"/>
</dbReference>
<dbReference type="AlphaFoldDB" id="A0A6P0UNF6"/>
<feature type="domain" description="Amidohydrolase-related" evidence="1">
    <location>
        <begin position="75"/>
        <end position="451"/>
    </location>
</feature>
<organism evidence="2 3">
    <name type="scientific">Leptobacterium flavescens</name>
    <dbReference type="NCBI Taxonomy" id="472055"/>
    <lineage>
        <taxon>Bacteria</taxon>
        <taxon>Pseudomonadati</taxon>
        <taxon>Bacteroidota</taxon>
        <taxon>Flavobacteriia</taxon>
        <taxon>Flavobacteriales</taxon>
        <taxon>Flavobacteriaceae</taxon>
        <taxon>Leptobacterium</taxon>
    </lineage>
</organism>
<reference evidence="2 3" key="1">
    <citation type="submission" date="2020-01" db="EMBL/GenBank/DDBJ databases">
        <title>Leptobacterium flavescens.</title>
        <authorList>
            <person name="Wang G."/>
        </authorList>
    </citation>
    <scope>NUCLEOTIDE SEQUENCE [LARGE SCALE GENOMIC DNA]</scope>
    <source>
        <strain evidence="2 3">KCTC 22160</strain>
    </source>
</reference>
<dbReference type="Pfam" id="PF01979">
    <property type="entry name" value="Amidohydro_1"/>
    <property type="match status" value="1"/>
</dbReference>
<keyword evidence="2" id="KW-0378">Hydrolase</keyword>
<dbReference type="InterPro" id="IPR006680">
    <property type="entry name" value="Amidohydro-rel"/>
</dbReference>
<dbReference type="InterPro" id="IPR032466">
    <property type="entry name" value="Metal_Hydrolase"/>
</dbReference>
<dbReference type="SUPFAM" id="SSF51556">
    <property type="entry name" value="Metallo-dependent hydrolases"/>
    <property type="match status" value="1"/>
</dbReference>
<accession>A0A6P0UNF6</accession>
<dbReference type="PANTHER" id="PTHR43135:SF3">
    <property type="entry name" value="ALPHA-D-RIBOSE 1-METHYLPHOSPHONATE 5-TRIPHOSPHATE DIPHOSPHATASE"/>
    <property type="match status" value="1"/>
</dbReference>
<dbReference type="EMBL" id="JAABOO010000001">
    <property type="protein sequence ID" value="NER12533.1"/>
    <property type="molecule type" value="Genomic_DNA"/>
</dbReference>
<dbReference type="Gene3D" id="2.30.40.10">
    <property type="entry name" value="Urease, subunit C, domain 1"/>
    <property type="match status" value="1"/>
</dbReference>
<proteinExistence type="predicted"/>
<evidence type="ECO:0000259" key="1">
    <source>
        <dbReference type="Pfam" id="PF01979"/>
    </source>
</evidence>
<evidence type="ECO:0000313" key="2">
    <source>
        <dbReference type="EMBL" id="NER12533.1"/>
    </source>
</evidence>
<dbReference type="PROSITE" id="PS51257">
    <property type="entry name" value="PROKAR_LIPOPROTEIN"/>
    <property type="match status" value="1"/>
</dbReference>
<gene>
    <name evidence="2" type="ORF">GWK08_03705</name>
</gene>
<protein>
    <submittedName>
        <fullName evidence="2">Amidohydrolase family protein</fullName>
    </submittedName>
</protein>
<dbReference type="InterPro" id="IPR011059">
    <property type="entry name" value="Metal-dep_hydrolase_composite"/>
</dbReference>
<dbReference type="GO" id="GO:0016810">
    <property type="term" value="F:hydrolase activity, acting on carbon-nitrogen (but not peptide) bonds"/>
    <property type="evidence" value="ECO:0007669"/>
    <property type="project" value="InterPro"/>
</dbReference>
<dbReference type="Proteomes" id="UP000468581">
    <property type="component" value="Unassembled WGS sequence"/>
</dbReference>
<dbReference type="Gene3D" id="3.20.20.140">
    <property type="entry name" value="Metal-dependent hydrolases"/>
    <property type="match status" value="1"/>
</dbReference>
<keyword evidence="3" id="KW-1185">Reference proteome</keyword>
<sequence>MRKFYIPALLLLLGCGQETKTEVDLLISNINIVDAENAEIKASRNIGIIGDSIAYIDDSTREFNAKERIDGSGKYLIPGLWDNHVHFRGGDSLIQANKNFLKLFIANGITGVRDAGGDLTPAVLSWQSDIAKGDLTGPVIFTSGPKLDGPNPTWAGSLEVESAEEINKAIDSLESLNVDFIKIYDSRISRDAYLNILKEAKKRHITTSGHMPFTVLLEEAVENGIGSIEHLYYVLKGCSTREKEITDAVIKGEMGFWDSFEALMASYDPETAAQAFARLKENNTHVVPTLHIGRILSYLDEDDHQNDEYLGYIHPGIIKTYEGRIRRALNASPEAVERRKRLQQMFIDLVPRLHSAGVKILAGSDCGAFNSYVYPGVSLHGELEEMVKAGLTPAQALMTSTYNGAGFLGKDAQYGQTKTGKKADLLILEANPLEDIKNTRAIEYVILGGQTLDKNELEEMTSSLEKANK</sequence>